<accession>A0A0X3NP54</accession>
<dbReference type="EMBL" id="GEEE01011933">
    <property type="protein sequence ID" value="JAP51292.1"/>
    <property type="molecule type" value="Transcribed_RNA"/>
</dbReference>
<organism evidence="1">
    <name type="scientific">Schistocephalus solidus</name>
    <name type="common">Tapeworm</name>
    <dbReference type="NCBI Taxonomy" id="70667"/>
    <lineage>
        <taxon>Eukaryota</taxon>
        <taxon>Metazoa</taxon>
        <taxon>Spiralia</taxon>
        <taxon>Lophotrochozoa</taxon>
        <taxon>Platyhelminthes</taxon>
        <taxon>Cestoda</taxon>
        <taxon>Eucestoda</taxon>
        <taxon>Diphyllobothriidea</taxon>
        <taxon>Diphyllobothriidae</taxon>
        <taxon>Schistocephalus</taxon>
    </lineage>
</organism>
<reference evidence="1" key="1">
    <citation type="submission" date="2016-01" db="EMBL/GenBank/DDBJ databases">
        <title>Reference transcriptome for the parasite Schistocephalus solidus: insights into the molecular evolution of parasitism.</title>
        <authorList>
            <person name="Hebert F.O."/>
            <person name="Grambauer S."/>
            <person name="Barber I."/>
            <person name="Landry C.R."/>
            <person name="Aubin-Horth N."/>
        </authorList>
    </citation>
    <scope>NUCLEOTIDE SEQUENCE</scope>
</reference>
<dbReference type="EMBL" id="GEEE01018667">
    <property type="protein sequence ID" value="JAP44558.1"/>
    <property type="molecule type" value="Transcribed_RNA"/>
</dbReference>
<evidence type="ECO:0000313" key="1">
    <source>
        <dbReference type="EMBL" id="JAP41425.1"/>
    </source>
</evidence>
<dbReference type="AlphaFoldDB" id="A0A0X3NP54"/>
<dbReference type="EMBL" id="GEEE01023562">
    <property type="protein sequence ID" value="JAP39663.1"/>
    <property type="molecule type" value="Transcribed_RNA"/>
</dbReference>
<dbReference type="EMBL" id="GEEE01021800">
    <property type="protein sequence ID" value="JAP41425.1"/>
    <property type="molecule type" value="Transcribed_RNA"/>
</dbReference>
<dbReference type="EMBL" id="GEEE01018263">
    <property type="protein sequence ID" value="JAP44962.1"/>
    <property type="molecule type" value="Transcribed_RNA"/>
</dbReference>
<sequence>MTHLQRHFPFPVLTSSGTRRRKWFRMQTHENVNQREGREKIEADVSSTGSLIVLRLLLRPWKVSPVFVGTCLRVALTKKCETARCCIACPPASWFRIFFSTPGSPALKITGASINVIFKRPSSFLTVNPFQENVINTSCGFGVQKLPLEEAARQVWTVGCIQALITVLEANVIPVSCVISGIAVLQLLAILLAKTLCTQIADQLRLLQHENMLCWESR</sequence>
<dbReference type="EMBL" id="GEEE01012085">
    <property type="protein sequence ID" value="JAP51140.1"/>
    <property type="molecule type" value="Transcribed_RNA"/>
</dbReference>
<gene>
    <name evidence="1" type="ORF">TR156700</name>
</gene>
<name>A0A0X3NP54_SCHSO</name>
<protein>
    <submittedName>
        <fullName evidence="1">Uncharacterized protein</fullName>
    </submittedName>
</protein>
<proteinExistence type="predicted"/>